<dbReference type="RefSeq" id="WP_007078986.1">
    <property type="nucleotide sequence ID" value="NZ_CM001024.1"/>
</dbReference>
<dbReference type="GO" id="GO:0008784">
    <property type="term" value="F:alanine racemase activity"/>
    <property type="evidence" value="ECO:0007669"/>
    <property type="project" value="TreeGrafter"/>
</dbReference>
<keyword evidence="2" id="KW-0663">Pyridoxal phosphate</keyword>
<dbReference type="EMBL" id="ACLF03000005">
    <property type="protein sequence ID" value="EFQ83371.1"/>
    <property type="molecule type" value="Genomic_DNA"/>
</dbReference>
<keyword evidence="6" id="KW-1185">Reference proteome</keyword>
<evidence type="ECO:0000259" key="4">
    <source>
        <dbReference type="Pfam" id="PF01168"/>
    </source>
</evidence>
<dbReference type="PANTHER" id="PTHR30511:SF3">
    <property type="entry name" value="LYSINE RACEMASE"/>
    <property type="match status" value="1"/>
</dbReference>
<gene>
    <name evidence="5" type="ORF">HMPREF0063_11644</name>
</gene>
<name>E2SC85_9ACTN</name>
<dbReference type="PANTHER" id="PTHR30511">
    <property type="entry name" value="ALANINE RACEMASE"/>
    <property type="match status" value="1"/>
</dbReference>
<organism evidence="5 6">
    <name type="scientific">Aeromicrobium marinum DSM 15272</name>
    <dbReference type="NCBI Taxonomy" id="585531"/>
    <lineage>
        <taxon>Bacteria</taxon>
        <taxon>Bacillati</taxon>
        <taxon>Actinomycetota</taxon>
        <taxon>Actinomycetes</taxon>
        <taxon>Propionibacteriales</taxon>
        <taxon>Nocardioidaceae</taxon>
        <taxon>Aeromicrobium</taxon>
    </lineage>
</organism>
<evidence type="ECO:0000313" key="6">
    <source>
        <dbReference type="Proteomes" id="UP000003111"/>
    </source>
</evidence>
<reference evidence="5" key="1">
    <citation type="submission" date="2010-08" db="EMBL/GenBank/DDBJ databases">
        <authorList>
            <person name="Muzny D."/>
            <person name="Qin X."/>
            <person name="Buhay C."/>
            <person name="Dugan-Rocha S."/>
            <person name="Ding Y."/>
            <person name="Chen G."/>
            <person name="Hawes A."/>
            <person name="Holder M."/>
            <person name="Jhangiani S."/>
            <person name="Johnson A."/>
            <person name="Khan Z."/>
            <person name="Li Z."/>
            <person name="Liu W."/>
            <person name="Liu X."/>
            <person name="Perez L."/>
            <person name="Shen H."/>
            <person name="Wang Q."/>
            <person name="Watt J."/>
            <person name="Xi L."/>
            <person name="Xin Y."/>
            <person name="Zhou J."/>
            <person name="Deng J."/>
            <person name="Jiang H."/>
            <person name="Liu Y."/>
            <person name="Qu J."/>
            <person name="Song X.-Z."/>
            <person name="Zhang L."/>
            <person name="Villasana D."/>
            <person name="Johnson A."/>
            <person name="Liu J."/>
            <person name="Liyanage D."/>
            <person name="Lorensuhewa L."/>
            <person name="Robinson T."/>
            <person name="Song A."/>
            <person name="Song B.-B."/>
            <person name="Dinh H."/>
            <person name="Thornton R."/>
            <person name="Coyle M."/>
            <person name="Francisco L."/>
            <person name="Jackson L."/>
            <person name="Javaid M."/>
            <person name="Korchina V."/>
            <person name="Kovar C."/>
            <person name="Mata R."/>
            <person name="Mathew T."/>
            <person name="Ngo R."/>
            <person name="Nguyen L."/>
            <person name="Nguyen N."/>
            <person name="Okwuonu G."/>
            <person name="Ongeri F."/>
            <person name="Pham C."/>
            <person name="Simmons D."/>
            <person name="Wilczek-Boney K."/>
            <person name="Hale W."/>
            <person name="Jakkamsetti A."/>
            <person name="Pham P."/>
            <person name="Ruth R."/>
            <person name="San Lucas F."/>
            <person name="Warren J."/>
            <person name="Zhang J."/>
            <person name="Zhao Z."/>
            <person name="Zhou C."/>
            <person name="Zhu D."/>
            <person name="Lee S."/>
            <person name="Bess C."/>
            <person name="Blankenburg K."/>
            <person name="Forbes L."/>
            <person name="Fu Q."/>
            <person name="Gubbala S."/>
            <person name="Hirani K."/>
            <person name="Jayaseelan J.C."/>
            <person name="Lara F."/>
            <person name="Munidasa M."/>
            <person name="Palculict T."/>
            <person name="Patil S."/>
            <person name="Pu L.-L."/>
            <person name="Saada N."/>
            <person name="Tang L."/>
            <person name="Weissenberger G."/>
            <person name="Zhu Y."/>
            <person name="Hemphill L."/>
            <person name="Shang Y."/>
            <person name="Youmans B."/>
            <person name="Ayvaz T."/>
            <person name="Ross M."/>
            <person name="Santibanez J."/>
            <person name="Aqrawi P."/>
            <person name="Gross S."/>
            <person name="Joshi V."/>
            <person name="Fowler G."/>
            <person name="Nazareth L."/>
            <person name="Reid J."/>
            <person name="Worley K."/>
            <person name="Petrosino J."/>
            <person name="Highlander S."/>
            <person name="Gibbs R."/>
        </authorList>
    </citation>
    <scope>NUCLEOTIDE SEQUENCE [LARGE SCALE GENOMIC DNA]</scope>
    <source>
        <strain evidence="5">DSM 15272</strain>
    </source>
</reference>
<dbReference type="SUPFAM" id="SSF51419">
    <property type="entry name" value="PLP-binding barrel"/>
    <property type="match status" value="1"/>
</dbReference>
<evidence type="ECO:0000256" key="1">
    <source>
        <dbReference type="ARBA" id="ARBA00001933"/>
    </source>
</evidence>
<dbReference type="InterPro" id="IPR000821">
    <property type="entry name" value="Ala_racemase"/>
</dbReference>
<dbReference type="OrthoDB" id="504078at2"/>
<comment type="cofactor">
    <cofactor evidence="1">
        <name>pyridoxal 5'-phosphate</name>
        <dbReference type="ChEBI" id="CHEBI:597326"/>
    </cofactor>
</comment>
<evidence type="ECO:0000313" key="5">
    <source>
        <dbReference type="EMBL" id="EFQ83371.1"/>
    </source>
</evidence>
<evidence type="ECO:0000256" key="2">
    <source>
        <dbReference type="ARBA" id="ARBA00022898"/>
    </source>
</evidence>
<dbReference type="InterPro" id="IPR001608">
    <property type="entry name" value="Ala_racemase_N"/>
</dbReference>
<comment type="caution">
    <text evidence="5">The sequence shown here is derived from an EMBL/GenBank/DDBJ whole genome shotgun (WGS) entry which is preliminary data.</text>
</comment>
<dbReference type="Proteomes" id="UP000003111">
    <property type="component" value="Unassembled WGS sequence"/>
</dbReference>
<feature type="domain" description="Alanine racemase N-terminal" evidence="4">
    <location>
        <begin position="9"/>
        <end position="225"/>
    </location>
</feature>
<dbReference type="STRING" id="585531.HMPREF0063_11644"/>
<dbReference type="eggNOG" id="COG3457">
    <property type="taxonomic scope" value="Bacteria"/>
</dbReference>
<dbReference type="Pfam" id="PF01168">
    <property type="entry name" value="Ala_racemase_N"/>
    <property type="match status" value="1"/>
</dbReference>
<keyword evidence="3" id="KW-0413">Isomerase</keyword>
<evidence type="ECO:0000256" key="3">
    <source>
        <dbReference type="ARBA" id="ARBA00023235"/>
    </source>
</evidence>
<proteinExistence type="predicted"/>
<dbReference type="HOGENOM" id="CLU_067103_0_0_11"/>
<dbReference type="Gene3D" id="3.20.20.10">
    <property type="entry name" value="Alanine racemase"/>
    <property type="match status" value="1"/>
</dbReference>
<dbReference type="GO" id="GO:0030170">
    <property type="term" value="F:pyridoxal phosphate binding"/>
    <property type="evidence" value="ECO:0007669"/>
    <property type="project" value="TreeGrafter"/>
</dbReference>
<dbReference type="InterPro" id="IPR029066">
    <property type="entry name" value="PLP-binding_barrel"/>
</dbReference>
<protein>
    <submittedName>
        <fullName evidence="5">Alanine racemase domain protein</fullName>
    </submittedName>
</protein>
<accession>E2SC85</accession>
<dbReference type="GO" id="GO:0005829">
    <property type="term" value="C:cytosol"/>
    <property type="evidence" value="ECO:0007669"/>
    <property type="project" value="TreeGrafter"/>
</dbReference>
<dbReference type="AlphaFoldDB" id="E2SC85"/>
<sequence>MSGAPRLEIDLDDVEHNTRALVGRLAPRGISVQGVTKAVCGNPSVGAAMMRGGARGLADSRIENLAVLRRGDPRAPRTLVRSPMLSQVDRVVVEAGTSLNTEPVVLAALSASAAGHRDRHAVVLMVELGDLREGVAVGDVVDLARHVGALGGLALVGLGTNLACQSGVVPDQRSMDELSGLVDAVERSSSLVLPVVSGGNSANLGWAMTTRSVGRINQLRLGESILLGTDPLRRASIPGLRLDACVLVGEVIEVKTKPARAWGATAQSAFERRPRRRGRGTVRQALVAVGRQDTDPDGLTVPDGMTILGMSSDHLVLDVGDHATAVGDELRFGVDYSALLRASTSPYVTTVEHRRPDALR</sequence>